<evidence type="ECO:0000313" key="3">
    <source>
        <dbReference type="Proteomes" id="UP000799437"/>
    </source>
</evidence>
<feature type="compositionally biased region" description="Pro residues" evidence="1">
    <location>
        <begin position="46"/>
        <end position="64"/>
    </location>
</feature>
<sequence>MNSPYSPGPPPPHIFTPPHQSGPHPTAWPSQFRNQHHGPPMNHPLYPGPIPQPDNPQPSPSPEPKPTKTHQPSQADVKASFARLAECIPEAALTSSERALFFANIRLAFPAHTHALEIVSATSTRTVGRDELYHSRCRYLALVSFDHNNDGDSGNDGEEMQILAESGRAVLRYQDEEEEVEEVEVVGGGGGGMSLMKGLFRGLCAAVEEVVEGKLDGVRRRDGEREKEKEREREKMREREGKGARKGERKVAFDRRG</sequence>
<keyword evidence="3" id="KW-1185">Reference proteome</keyword>
<accession>A0A6A6WGE3</accession>
<feature type="region of interest" description="Disordered" evidence="1">
    <location>
        <begin position="216"/>
        <end position="257"/>
    </location>
</feature>
<evidence type="ECO:0000256" key="1">
    <source>
        <dbReference type="SAM" id="MobiDB-lite"/>
    </source>
</evidence>
<dbReference type="RefSeq" id="XP_033604329.1">
    <property type="nucleotide sequence ID" value="XM_033748777.1"/>
</dbReference>
<organism evidence="2 3">
    <name type="scientific">Pseudovirgaria hyperparasitica</name>
    <dbReference type="NCBI Taxonomy" id="470096"/>
    <lineage>
        <taxon>Eukaryota</taxon>
        <taxon>Fungi</taxon>
        <taxon>Dikarya</taxon>
        <taxon>Ascomycota</taxon>
        <taxon>Pezizomycotina</taxon>
        <taxon>Dothideomycetes</taxon>
        <taxon>Dothideomycetes incertae sedis</taxon>
        <taxon>Acrospermales</taxon>
        <taxon>Acrospermaceae</taxon>
        <taxon>Pseudovirgaria</taxon>
    </lineage>
</organism>
<dbReference type="Proteomes" id="UP000799437">
    <property type="component" value="Unassembled WGS sequence"/>
</dbReference>
<feature type="compositionally biased region" description="Pro residues" evidence="1">
    <location>
        <begin position="1"/>
        <end position="15"/>
    </location>
</feature>
<dbReference type="AlphaFoldDB" id="A0A6A6WGE3"/>
<gene>
    <name evidence="2" type="ORF">EJ05DRAFT_522138</name>
</gene>
<name>A0A6A6WGE3_9PEZI</name>
<dbReference type="GeneID" id="54489831"/>
<evidence type="ECO:0000313" key="2">
    <source>
        <dbReference type="EMBL" id="KAF2761878.1"/>
    </source>
</evidence>
<protein>
    <submittedName>
        <fullName evidence="2">Uncharacterized protein</fullName>
    </submittedName>
</protein>
<dbReference type="EMBL" id="ML996566">
    <property type="protein sequence ID" value="KAF2761878.1"/>
    <property type="molecule type" value="Genomic_DNA"/>
</dbReference>
<proteinExistence type="predicted"/>
<feature type="region of interest" description="Disordered" evidence="1">
    <location>
        <begin position="1"/>
        <end position="77"/>
    </location>
</feature>
<reference evidence="2" key="1">
    <citation type="journal article" date="2020" name="Stud. Mycol.">
        <title>101 Dothideomycetes genomes: a test case for predicting lifestyles and emergence of pathogens.</title>
        <authorList>
            <person name="Haridas S."/>
            <person name="Albert R."/>
            <person name="Binder M."/>
            <person name="Bloem J."/>
            <person name="Labutti K."/>
            <person name="Salamov A."/>
            <person name="Andreopoulos B."/>
            <person name="Baker S."/>
            <person name="Barry K."/>
            <person name="Bills G."/>
            <person name="Bluhm B."/>
            <person name="Cannon C."/>
            <person name="Castanera R."/>
            <person name="Culley D."/>
            <person name="Daum C."/>
            <person name="Ezra D."/>
            <person name="Gonzalez J."/>
            <person name="Henrissat B."/>
            <person name="Kuo A."/>
            <person name="Liang C."/>
            <person name="Lipzen A."/>
            <person name="Lutzoni F."/>
            <person name="Magnuson J."/>
            <person name="Mondo S."/>
            <person name="Nolan M."/>
            <person name="Ohm R."/>
            <person name="Pangilinan J."/>
            <person name="Park H.-J."/>
            <person name="Ramirez L."/>
            <person name="Alfaro M."/>
            <person name="Sun H."/>
            <person name="Tritt A."/>
            <person name="Yoshinaga Y."/>
            <person name="Zwiers L.-H."/>
            <person name="Turgeon B."/>
            <person name="Goodwin S."/>
            <person name="Spatafora J."/>
            <person name="Crous P."/>
            <person name="Grigoriev I."/>
        </authorList>
    </citation>
    <scope>NUCLEOTIDE SEQUENCE</scope>
    <source>
        <strain evidence="2">CBS 121739</strain>
    </source>
</reference>